<organism evidence="2">
    <name type="scientific">Darwinula stevensoni</name>
    <dbReference type="NCBI Taxonomy" id="69355"/>
    <lineage>
        <taxon>Eukaryota</taxon>
        <taxon>Metazoa</taxon>
        <taxon>Ecdysozoa</taxon>
        <taxon>Arthropoda</taxon>
        <taxon>Crustacea</taxon>
        <taxon>Oligostraca</taxon>
        <taxon>Ostracoda</taxon>
        <taxon>Podocopa</taxon>
        <taxon>Podocopida</taxon>
        <taxon>Darwinulocopina</taxon>
        <taxon>Darwinuloidea</taxon>
        <taxon>Darwinulidae</taxon>
        <taxon>Darwinula</taxon>
    </lineage>
</organism>
<gene>
    <name evidence="2" type="ORF">DSTB1V02_LOCUS11026</name>
</gene>
<proteinExistence type="predicted"/>
<evidence type="ECO:0000256" key="1">
    <source>
        <dbReference type="SAM" id="SignalP"/>
    </source>
</evidence>
<feature type="signal peptide" evidence="1">
    <location>
        <begin position="1"/>
        <end position="18"/>
    </location>
</feature>
<dbReference type="EMBL" id="LR902916">
    <property type="protein sequence ID" value="CAD7251259.1"/>
    <property type="molecule type" value="Genomic_DNA"/>
</dbReference>
<accession>A0A7R9ABU0</accession>
<keyword evidence="3" id="KW-1185">Reference proteome</keyword>
<evidence type="ECO:0000313" key="2">
    <source>
        <dbReference type="EMBL" id="CAD7251259.1"/>
    </source>
</evidence>
<protein>
    <recommendedName>
        <fullName evidence="4">Secreted protein</fullName>
    </recommendedName>
</protein>
<feature type="chain" id="PRO_5036209838" description="Secreted protein" evidence="1">
    <location>
        <begin position="19"/>
        <end position="66"/>
    </location>
</feature>
<reference evidence="2" key="1">
    <citation type="submission" date="2020-11" db="EMBL/GenBank/DDBJ databases">
        <authorList>
            <person name="Tran Van P."/>
        </authorList>
    </citation>
    <scope>NUCLEOTIDE SEQUENCE</scope>
</reference>
<dbReference type="AlphaFoldDB" id="A0A7R9ABU0"/>
<name>A0A7R9ABU0_9CRUS</name>
<evidence type="ECO:0000313" key="3">
    <source>
        <dbReference type="Proteomes" id="UP000677054"/>
    </source>
</evidence>
<dbReference type="Proteomes" id="UP000677054">
    <property type="component" value="Unassembled WGS sequence"/>
</dbReference>
<sequence>MDLRSWFLLLALGCTCRPERESGAYTEFSELCPPCCYVKYPIQCRYMCLCEVRFERPGFQIMLRRR</sequence>
<evidence type="ECO:0008006" key="4">
    <source>
        <dbReference type="Google" id="ProtNLM"/>
    </source>
</evidence>
<keyword evidence="1" id="KW-0732">Signal</keyword>
<dbReference type="EMBL" id="CAJPEV010003399">
    <property type="protein sequence ID" value="CAG0899672.1"/>
    <property type="molecule type" value="Genomic_DNA"/>
</dbReference>